<name>A0ACC1N1K0_9PEZI</name>
<protein>
    <submittedName>
        <fullName evidence="1">Uncharacterized protein</fullName>
    </submittedName>
</protein>
<proteinExistence type="predicted"/>
<dbReference type="EMBL" id="JAPDGR010003090">
    <property type="protein sequence ID" value="KAJ2972784.1"/>
    <property type="molecule type" value="Genomic_DNA"/>
</dbReference>
<accession>A0ACC1N1K0</accession>
<evidence type="ECO:0000313" key="1">
    <source>
        <dbReference type="EMBL" id="KAJ2972784.1"/>
    </source>
</evidence>
<evidence type="ECO:0000313" key="2">
    <source>
        <dbReference type="Proteomes" id="UP001143856"/>
    </source>
</evidence>
<gene>
    <name evidence="1" type="ORF">NUW58_g9113</name>
</gene>
<sequence length="396" mass="43335">MYKLVERQDLFCFTLEREGVVQGAFWVPRWATDLWMRPNGTPDILMMLSEHIANRPVLPILEMNSVLNTAGFGIAPPTRALPNDPVNPNIHPDLTSNINPNASIASPPDGLATDNSNSNEEPTPGPSSATPNAQNAQGDAGRNINGLDASLGAGYAILPDKTDATMLWLRSAVEMLRQRIPQCPKPRFLTLTDFQTAEKNILVEVSKGGTQHRQMHIVFGRVLANDEDNSAHHGVRTRKPRVETGLGRSTDDTEGPDDGQGDGGGDAEQEDGDGEQIEEEGDDEQEDQDMDGDHDSDADIARQLTAGHVHNDLDNENDPDRHTSYNDPSQDPVHTYHPSPQQNLEHPQSHDQNVMPGLDSMSPGLSSSAHDQRHPAMQAQVAYNPMIGRMPDNMMP</sequence>
<reference evidence="1" key="1">
    <citation type="submission" date="2022-10" db="EMBL/GenBank/DDBJ databases">
        <title>Genome Sequence of Xylaria curta.</title>
        <authorList>
            <person name="Buettner E."/>
        </authorList>
    </citation>
    <scope>NUCLEOTIDE SEQUENCE</scope>
    <source>
        <strain evidence="1">Babe10</strain>
    </source>
</reference>
<keyword evidence="2" id="KW-1185">Reference proteome</keyword>
<organism evidence="1 2">
    <name type="scientific">Xylaria curta</name>
    <dbReference type="NCBI Taxonomy" id="42375"/>
    <lineage>
        <taxon>Eukaryota</taxon>
        <taxon>Fungi</taxon>
        <taxon>Dikarya</taxon>
        <taxon>Ascomycota</taxon>
        <taxon>Pezizomycotina</taxon>
        <taxon>Sordariomycetes</taxon>
        <taxon>Xylariomycetidae</taxon>
        <taxon>Xylariales</taxon>
        <taxon>Xylariaceae</taxon>
        <taxon>Xylaria</taxon>
    </lineage>
</organism>
<dbReference type="Proteomes" id="UP001143856">
    <property type="component" value="Unassembled WGS sequence"/>
</dbReference>
<comment type="caution">
    <text evidence="1">The sequence shown here is derived from an EMBL/GenBank/DDBJ whole genome shotgun (WGS) entry which is preliminary data.</text>
</comment>